<evidence type="ECO:0000256" key="1">
    <source>
        <dbReference type="ARBA" id="ARBA00005513"/>
    </source>
</evidence>
<evidence type="ECO:0000256" key="12">
    <source>
        <dbReference type="ARBA" id="ARBA00025614"/>
    </source>
</evidence>
<evidence type="ECO:0000256" key="15">
    <source>
        <dbReference type="HAMAP-Rule" id="MF_01398"/>
    </source>
</evidence>
<evidence type="ECO:0000313" key="18">
    <source>
        <dbReference type="Proteomes" id="UP000317318"/>
    </source>
</evidence>
<evidence type="ECO:0000256" key="9">
    <source>
        <dbReference type="ARBA" id="ARBA00023136"/>
    </source>
</evidence>
<comment type="subunit">
    <text evidence="15">F-type ATPases have 2 components, F(1) - the catalytic core - and F(0) - the membrane proton channel. F(1) has five subunits: alpha(3), beta(3), gamma(1), delta(1), epsilon(1). F(0) has three main subunits: a(1), b(2) and c(10-14). The alpha and beta chains form an alternating ring which encloses part of the gamma chain. F(1) is attached to F(0) by a central stalk formed by the gamma and epsilon chains, while a peripheral stalk is formed by the delta and b chains.</text>
</comment>
<keyword evidence="8 15" id="KW-0406">Ion transport</keyword>
<organism evidence="17 18">
    <name type="scientific">Stratiformator vulcanicus</name>
    <dbReference type="NCBI Taxonomy" id="2527980"/>
    <lineage>
        <taxon>Bacteria</taxon>
        <taxon>Pseudomonadati</taxon>
        <taxon>Planctomycetota</taxon>
        <taxon>Planctomycetia</taxon>
        <taxon>Planctomycetales</taxon>
        <taxon>Planctomycetaceae</taxon>
        <taxon>Stratiformator</taxon>
    </lineage>
</organism>
<dbReference type="HAMAP" id="MF_01398">
    <property type="entry name" value="ATP_synth_b_bprime"/>
    <property type="match status" value="1"/>
</dbReference>
<comment type="subcellular location">
    <subcellularLocation>
        <location evidence="15">Cell membrane</location>
        <topology evidence="15">Single-pass membrane protein</topology>
    </subcellularLocation>
    <subcellularLocation>
        <location evidence="14">Endomembrane system</location>
        <topology evidence="14">Single-pass membrane protein</topology>
    </subcellularLocation>
</comment>
<feature type="transmembrane region" description="Helical" evidence="15">
    <location>
        <begin position="20"/>
        <end position="38"/>
    </location>
</feature>
<dbReference type="GO" id="GO:0045259">
    <property type="term" value="C:proton-transporting ATP synthase complex"/>
    <property type="evidence" value="ECO:0007669"/>
    <property type="project" value="UniProtKB-KW"/>
</dbReference>
<keyword evidence="3 15" id="KW-1003">Cell membrane</keyword>
<comment type="subunit">
    <text evidence="13">F-type ATPases have 2 components, F(1) - the catalytic core - and F(0) - the membrane proton channel. F(1) has five subunits: alpha(3), beta(3), gamma(1), delta(1), epsilon(1). F(0) has four main subunits: a(1), b(2) and c(10-14). The alpha and beta chains form an alternating ring which encloses part of the gamma chain. F(1) is attached to F(0) by a central stalk formed by the gamma and epsilon chains, while a peripheral stalk is formed by the delta and b chains.</text>
</comment>
<evidence type="ECO:0000256" key="6">
    <source>
        <dbReference type="ARBA" id="ARBA00022781"/>
    </source>
</evidence>
<evidence type="ECO:0000256" key="2">
    <source>
        <dbReference type="ARBA" id="ARBA00022448"/>
    </source>
</evidence>
<keyword evidence="5 15" id="KW-0812">Transmembrane</keyword>
<keyword evidence="10 15" id="KW-0066">ATP synthesis</keyword>
<feature type="transmembrane region" description="Helical" evidence="15">
    <location>
        <begin position="96"/>
        <end position="116"/>
    </location>
</feature>
<dbReference type="GO" id="GO:0005886">
    <property type="term" value="C:plasma membrane"/>
    <property type="evidence" value="ECO:0007669"/>
    <property type="project" value="UniProtKB-SubCell"/>
</dbReference>
<gene>
    <name evidence="15 17" type="primary">atpF</name>
    <name evidence="17" type="ORF">Pan189_21110</name>
</gene>
<evidence type="ECO:0000256" key="13">
    <source>
        <dbReference type="ARBA" id="ARBA00026054"/>
    </source>
</evidence>
<evidence type="ECO:0000256" key="10">
    <source>
        <dbReference type="ARBA" id="ARBA00023310"/>
    </source>
</evidence>
<evidence type="ECO:0000256" key="11">
    <source>
        <dbReference type="ARBA" id="ARBA00025198"/>
    </source>
</evidence>
<evidence type="ECO:0000256" key="4">
    <source>
        <dbReference type="ARBA" id="ARBA00022547"/>
    </source>
</evidence>
<dbReference type="EMBL" id="CP036268">
    <property type="protein sequence ID" value="QDT37729.1"/>
    <property type="molecule type" value="Genomic_DNA"/>
</dbReference>
<dbReference type="OrthoDB" id="274361at2"/>
<dbReference type="PANTHER" id="PTHR33445:SF1">
    <property type="entry name" value="ATP SYNTHASE SUBUNIT B"/>
    <property type="match status" value="1"/>
</dbReference>
<accession>A0A517R1F4</accession>
<comment type="similarity">
    <text evidence="1 15">Belongs to the ATPase B chain family.</text>
</comment>
<comment type="function">
    <text evidence="12">Component of the F(0) channel, it forms part of the peripheral stalk, linking F(1) to F(0). The b'-subunit is a diverged and duplicated form of b found in plants and photosynthetic bacteria.</text>
</comment>
<dbReference type="KEGG" id="svp:Pan189_21110"/>
<dbReference type="AlphaFoldDB" id="A0A517R1F4"/>
<dbReference type="InterPro" id="IPR005864">
    <property type="entry name" value="ATP_synth_F0_bsu_bac"/>
</dbReference>
<dbReference type="InterPro" id="IPR050059">
    <property type="entry name" value="ATP_synthase_B_chain"/>
</dbReference>
<comment type="function">
    <text evidence="11 15">F(1)F(0) ATP synthase produces ATP from ADP in the presence of a proton or sodium gradient. F-type ATPases consist of two structural domains, F(1) containing the extramembraneous catalytic core and F(0) containing the membrane proton channel, linked together by a central stalk and a peripheral stalk. During catalysis, ATP synthesis in the catalytic domain of F(1) is coupled via a rotary mechanism of the central stalk subunits to proton translocation.</text>
</comment>
<keyword evidence="4 15" id="KW-0138">CF(0)</keyword>
<dbReference type="GO" id="GO:0012505">
    <property type="term" value="C:endomembrane system"/>
    <property type="evidence" value="ECO:0007669"/>
    <property type="project" value="UniProtKB-SubCell"/>
</dbReference>
<keyword evidence="18" id="KW-1185">Reference proteome</keyword>
<dbReference type="GO" id="GO:0046933">
    <property type="term" value="F:proton-transporting ATP synthase activity, rotational mechanism"/>
    <property type="evidence" value="ECO:0007669"/>
    <property type="project" value="UniProtKB-UniRule"/>
</dbReference>
<feature type="compositionally biased region" description="Basic and acidic residues" evidence="16">
    <location>
        <begin position="49"/>
        <end position="78"/>
    </location>
</feature>
<keyword evidence="9 15" id="KW-0472">Membrane</keyword>
<comment type="caution">
    <text evidence="15">Lacks conserved residue(s) required for the propagation of feature annotation.</text>
</comment>
<proteinExistence type="inferred from homology"/>
<evidence type="ECO:0000256" key="3">
    <source>
        <dbReference type="ARBA" id="ARBA00022475"/>
    </source>
</evidence>
<dbReference type="GO" id="GO:0046961">
    <property type="term" value="F:proton-transporting ATPase activity, rotational mechanism"/>
    <property type="evidence" value="ECO:0007669"/>
    <property type="project" value="TreeGrafter"/>
</dbReference>
<evidence type="ECO:0000256" key="8">
    <source>
        <dbReference type="ARBA" id="ARBA00023065"/>
    </source>
</evidence>
<reference evidence="17 18" key="1">
    <citation type="submission" date="2019-02" db="EMBL/GenBank/DDBJ databases">
        <title>Deep-cultivation of Planctomycetes and their phenomic and genomic characterization uncovers novel biology.</title>
        <authorList>
            <person name="Wiegand S."/>
            <person name="Jogler M."/>
            <person name="Boedeker C."/>
            <person name="Pinto D."/>
            <person name="Vollmers J."/>
            <person name="Rivas-Marin E."/>
            <person name="Kohn T."/>
            <person name="Peeters S.H."/>
            <person name="Heuer A."/>
            <person name="Rast P."/>
            <person name="Oberbeckmann S."/>
            <person name="Bunk B."/>
            <person name="Jeske O."/>
            <person name="Meyerdierks A."/>
            <person name="Storesund J.E."/>
            <person name="Kallscheuer N."/>
            <person name="Luecker S."/>
            <person name="Lage O.M."/>
            <person name="Pohl T."/>
            <person name="Merkel B.J."/>
            <person name="Hornburger P."/>
            <person name="Mueller R.-W."/>
            <person name="Bruemmer F."/>
            <person name="Labrenz M."/>
            <person name="Spormann A.M."/>
            <person name="Op den Camp H."/>
            <person name="Overmann J."/>
            <person name="Amann R."/>
            <person name="Jetten M.S.M."/>
            <person name="Mascher T."/>
            <person name="Medema M.H."/>
            <person name="Devos D.P."/>
            <person name="Kaster A.-K."/>
            <person name="Ovreas L."/>
            <person name="Rohde M."/>
            <person name="Galperin M.Y."/>
            <person name="Jogler C."/>
        </authorList>
    </citation>
    <scope>NUCLEOTIDE SEQUENCE [LARGE SCALE GENOMIC DNA]</scope>
    <source>
        <strain evidence="17 18">Pan189</strain>
    </source>
</reference>
<sequence>MFLSSEAGMHCHPLHRAAPILTLAVVCILSLVGVPALAQESGEADVVEQESHEAEDGDSHEHDSDHDAGHDGEHGEHHVDVDDLMDQNAGLKGLPLAFWTGVTFVVFLIVLSRVAWGPMVTALDQREQRIRDDIAAAESARVKSEQMLADHEKKLDAVQDEVKEILAEARRDAETAKSNIMAEAQSEAEAARRRAETDIERAKDQALKELFDRLNDRVVDMSGYVLGRSMDDADHRKLIDEALVSFEANGPTKA</sequence>
<keyword evidence="7 15" id="KW-1133">Transmembrane helix</keyword>
<dbReference type="NCBIfam" id="TIGR01144">
    <property type="entry name" value="ATP_synt_b"/>
    <property type="match status" value="1"/>
</dbReference>
<evidence type="ECO:0000256" key="7">
    <source>
        <dbReference type="ARBA" id="ARBA00022989"/>
    </source>
</evidence>
<evidence type="ECO:0000256" key="16">
    <source>
        <dbReference type="SAM" id="MobiDB-lite"/>
    </source>
</evidence>
<keyword evidence="6 15" id="KW-0375">Hydrogen ion transport</keyword>
<dbReference type="CDD" id="cd06503">
    <property type="entry name" value="ATP-synt_Fo_b"/>
    <property type="match status" value="1"/>
</dbReference>
<keyword evidence="2 15" id="KW-0813">Transport</keyword>
<feature type="region of interest" description="Disordered" evidence="16">
    <location>
        <begin position="42"/>
        <end position="78"/>
    </location>
</feature>
<name>A0A517R1F4_9PLAN</name>
<dbReference type="Proteomes" id="UP000317318">
    <property type="component" value="Chromosome"/>
</dbReference>
<protein>
    <recommendedName>
        <fullName evidence="15">ATP synthase subunit b</fullName>
    </recommendedName>
    <alternativeName>
        <fullName evidence="15">ATP synthase F(0) sector subunit b</fullName>
    </alternativeName>
    <alternativeName>
        <fullName evidence="15">ATPase subunit I</fullName>
    </alternativeName>
    <alternativeName>
        <fullName evidence="15">F-type ATPase subunit b</fullName>
        <shortName evidence="15">F-ATPase subunit b</shortName>
    </alternativeName>
</protein>
<evidence type="ECO:0000256" key="14">
    <source>
        <dbReference type="ARBA" id="ARBA00037847"/>
    </source>
</evidence>
<evidence type="ECO:0000256" key="5">
    <source>
        <dbReference type="ARBA" id="ARBA00022692"/>
    </source>
</evidence>
<evidence type="ECO:0000313" key="17">
    <source>
        <dbReference type="EMBL" id="QDT37729.1"/>
    </source>
</evidence>
<dbReference type="InterPro" id="IPR002146">
    <property type="entry name" value="ATP_synth_b/b'su_bac/chlpt"/>
</dbReference>
<dbReference type="Pfam" id="PF00430">
    <property type="entry name" value="ATP-synt_B"/>
    <property type="match status" value="1"/>
</dbReference>
<dbReference type="PANTHER" id="PTHR33445">
    <property type="entry name" value="ATP SYNTHASE SUBUNIT B', CHLOROPLASTIC"/>
    <property type="match status" value="1"/>
</dbReference>
<feature type="region of interest" description="Disordered" evidence="16">
    <location>
        <begin position="176"/>
        <end position="197"/>
    </location>
</feature>